<protein>
    <submittedName>
        <fullName evidence="1">Uncharacterized protein</fullName>
    </submittedName>
</protein>
<accession>Q72DB5</accession>
<dbReference type="STRING" id="882.DVU_1014"/>
<reference evidence="1 2" key="1">
    <citation type="journal article" date="2004" name="Nat. Biotechnol.">
        <title>The genome sequence of the anaerobic, sulfate-reducing bacterium Desulfovibrio vulgaris Hildenborough.</title>
        <authorList>
            <person name="Heidelberg J.F."/>
            <person name="Seshadri R."/>
            <person name="Haveman S.A."/>
            <person name="Hemme C.L."/>
            <person name="Paulsen I.T."/>
            <person name="Kolonay J.F."/>
            <person name="Eisen J.A."/>
            <person name="Ward N."/>
            <person name="Methe B."/>
            <person name="Brinkac L.M."/>
            <person name="Daugherty S.C."/>
            <person name="Deboy R.T."/>
            <person name="Dodson R.J."/>
            <person name="Durkin A.S."/>
            <person name="Madupu R."/>
            <person name="Nelson W.C."/>
            <person name="Sullivan S.A."/>
            <person name="Fouts D."/>
            <person name="Haft D.H."/>
            <person name="Selengut J."/>
            <person name="Peterson J.D."/>
            <person name="Davidsen T.M."/>
            <person name="Zafar N."/>
            <person name="Zhou L."/>
            <person name="Radune D."/>
            <person name="Dimitrov G."/>
            <person name="Hance M."/>
            <person name="Tran K."/>
            <person name="Khouri H."/>
            <person name="Gill J."/>
            <person name="Utterback T.R."/>
            <person name="Feldblyum T.V."/>
            <person name="Wall J.D."/>
            <person name="Voordouw G."/>
            <person name="Fraser C.M."/>
        </authorList>
    </citation>
    <scope>NUCLEOTIDE SEQUENCE [LARGE SCALE GENOMIC DNA]</scope>
    <source>
        <strain evidence="2">ATCC 29579 / DSM 644 / NCIMB 8303 / VKM B-1760 / Hildenborough</strain>
    </source>
</reference>
<dbReference type="KEGG" id="dvu:DVU_1014"/>
<proteinExistence type="predicted"/>
<dbReference type="PaxDb" id="882-DVU_1014"/>
<gene>
    <name evidence="1" type="ordered locus">DVU_1014</name>
</gene>
<evidence type="ECO:0000313" key="2">
    <source>
        <dbReference type="Proteomes" id="UP000002194"/>
    </source>
</evidence>
<dbReference type="AlphaFoldDB" id="Q72DB5"/>
<keyword evidence="2" id="KW-1185">Reference proteome</keyword>
<dbReference type="EMBL" id="AE017285">
    <property type="protein sequence ID" value="AAS95494.1"/>
    <property type="molecule type" value="Genomic_DNA"/>
</dbReference>
<dbReference type="HOGENOM" id="CLU_3396203_0_0_7"/>
<sequence length="31" mass="3832">MLLYCAFSFSLHQRYRAIVVCCSDWMYDYFV</sequence>
<dbReference type="Proteomes" id="UP000002194">
    <property type="component" value="Chromosome"/>
</dbReference>
<name>Q72DB5_NITV2</name>
<organism evidence="1 2">
    <name type="scientific">Nitratidesulfovibrio vulgaris (strain ATCC 29579 / DSM 644 / CCUG 34227 / NCIMB 8303 / VKM B-1760 / Hildenborough)</name>
    <name type="common">Desulfovibrio vulgaris</name>
    <dbReference type="NCBI Taxonomy" id="882"/>
    <lineage>
        <taxon>Bacteria</taxon>
        <taxon>Pseudomonadati</taxon>
        <taxon>Thermodesulfobacteriota</taxon>
        <taxon>Desulfovibrionia</taxon>
        <taxon>Desulfovibrionales</taxon>
        <taxon>Desulfovibrionaceae</taxon>
        <taxon>Nitratidesulfovibrio</taxon>
    </lineage>
</organism>
<evidence type="ECO:0000313" key="1">
    <source>
        <dbReference type="EMBL" id="AAS95494.1"/>
    </source>
</evidence>
<dbReference type="EnsemblBacteria" id="AAS95494">
    <property type="protein sequence ID" value="AAS95494"/>
    <property type="gene ID" value="DVU_1014"/>
</dbReference>